<gene>
    <name evidence="1" type="ORF">BCL69_11234</name>
</gene>
<evidence type="ECO:0000313" key="2">
    <source>
        <dbReference type="Proteomes" id="UP000324176"/>
    </source>
</evidence>
<accession>A0A5D3Y6E4</accession>
<comment type="caution">
    <text evidence="1">The sequence shown here is derived from an EMBL/GenBank/DDBJ whole genome shotgun (WGS) entry which is preliminary data.</text>
</comment>
<evidence type="ECO:0000313" key="1">
    <source>
        <dbReference type="EMBL" id="TYP70493.1"/>
    </source>
</evidence>
<protein>
    <submittedName>
        <fullName evidence="1">Uncharacterized protein</fullName>
    </submittedName>
</protein>
<name>A0A5D3Y6E4_9PROT</name>
<dbReference type="Proteomes" id="UP000324176">
    <property type="component" value="Unassembled WGS sequence"/>
</dbReference>
<proteinExistence type="predicted"/>
<dbReference type="AlphaFoldDB" id="A0A5D3Y6E4"/>
<dbReference type="EMBL" id="VNHT01000123">
    <property type="protein sequence ID" value="TYP70493.1"/>
    <property type="molecule type" value="Genomic_DNA"/>
</dbReference>
<sequence length="42" mass="4884">MSPIASNHSDEILRMGVDTLTLIIIMLKWYPKTVQVVKLWQN</sequence>
<organism evidence="1 2">
    <name type="scientific">Nitrosomonas communis</name>
    <dbReference type="NCBI Taxonomy" id="44574"/>
    <lineage>
        <taxon>Bacteria</taxon>
        <taxon>Pseudomonadati</taxon>
        <taxon>Pseudomonadota</taxon>
        <taxon>Betaproteobacteria</taxon>
        <taxon>Nitrosomonadales</taxon>
        <taxon>Nitrosomonadaceae</taxon>
        <taxon>Nitrosomonas</taxon>
    </lineage>
</organism>
<reference evidence="1 2" key="1">
    <citation type="submission" date="2019-07" db="EMBL/GenBank/DDBJ databases">
        <title>Active sludge and wastewater microbial communities from Klosterneuburg, Austria.</title>
        <authorList>
            <person name="Wagner M."/>
        </authorList>
    </citation>
    <scope>NUCLEOTIDE SEQUENCE [LARGE SCALE GENOMIC DNA]</scope>
    <source>
        <strain evidence="1 2">Nm2</strain>
    </source>
</reference>